<dbReference type="STRING" id="690850.Desaf_0556"/>
<dbReference type="InterPro" id="IPR029063">
    <property type="entry name" value="SAM-dependent_MTases_sf"/>
</dbReference>
<organism evidence="5 6">
    <name type="scientific">Desulfocurvibacter africanus subsp. africanus str. Walvis Bay</name>
    <dbReference type="NCBI Taxonomy" id="690850"/>
    <lineage>
        <taxon>Bacteria</taxon>
        <taxon>Pseudomonadati</taxon>
        <taxon>Thermodesulfobacteriota</taxon>
        <taxon>Desulfovibrionia</taxon>
        <taxon>Desulfovibrionales</taxon>
        <taxon>Desulfovibrionaceae</taxon>
        <taxon>Desulfocurvibacter</taxon>
    </lineage>
</organism>
<dbReference type="PANTHER" id="PTHR43464:SF19">
    <property type="entry name" value="UBIQUINONE BIOSYNTHESIS O-METHYLTRANSFERASE, MITOCHONDRIAL"/>
    <property type="match status" value="1"/>
</dbReference>
<name>F3YVV1_DESAF</name>
<dbReference type="SUPFAM" id="SSF53335">
    <property type="entry name" value="S-adenosyl-L-methionine-dependent methyltransferases"/>
    <property type="match status" value="1"/>
</dbReference>
<dbReference type="GO" id="GO:0032259">
    <property type="term" value="P:methylation"/>
    <property type="evidence" value="ECO:0007669"/>
    <property type="project" value="UniProtKB-KW"/>
</dbReference>
<dbReference type="eggNOG" id="COG2226">
    <property type="taxonomic scope" value="Bacteria"/>
</dbReference>
<dbReference type="GO" id="GO:0008757">
    <property type="term" value="F:S-adenosylmethionine-dependent methyltransferase activity"/>
    <property type="evidence" value="ECO:0007669"/>
    <property type="project" value="InterPro"/>
</dbReference>
<evidence type="ECO:0000313" key="5">
    <source>
        <dbReference type="EMBL" id="EGJ48909.1"/>
    </source>
</evidence>
<dbReference type="CDD" id="cd02440">
    <property type="entry name" value="AdoMet_MTases"/>
    <property type="match status" value="1"/>
</dbReference>
<dbReference type="InterPro" id="IPR013216">
    <property type="entry name" value="Methyltransf_11"/>
</dbReference>
<evidence type="ECO:0000256" key="2">
    <source>
        <dbReference type="ARBA" id="ARBA00022679"/>
    </source>
</evidence>
<dbReference type="KEGG" id="daf:Desaf_0556"/>
<evidence type="ECO:0000259" key="4">
    <source>
        <dbReference type="Pfam" id="PF08241"/>
    </source>
</evidence>
<dbReference type="HOGENOM" id="CLU_037990_14_0_7"/>
<dbReference type="Proteomes" id="UP000007844">
    <property type="component" value="Chromosome"/>
</dbReference>
<keyword evidence="3" id="KW-0949">S-adenosyl-L-methionine</keyword>
<evidence type="ECO:0000313" key="6">
    <source>
        <dbReference type="Proteomes" id="UP000007844"/>
    </source>
</evidence>
<dbReference type="Pfam" id="PF08241">
    <property type="entry name" value="Methyltransf_11"/>
    <property type="match status" value="1"/>
</dbReference>
<evidence type="ECO:0000256" key="3">
    <source>
        <dbReference type="ARBA" id="ARBA00022691"/>
    </source>
</evidence>
<dbReference type="RefSeq" id="WP_014258750.1">
    <property type="nucleotide sequence ID" value="NC_016629.1"/>
</dbReference>
<evidence type="ECO:0000256" key="1">
    <source>
        <dbReference type="ARBA" id="ARBA00022603"/>
    </source>
</evidence>
<dbReference type="Gene3D" id="3.40.50.150">
    <property type="entry name" value="Vaccinia Virus protein VP39"/>
    <property type="match status" value="1"/>
</dbReference>
<reference evidence="5 6" key="1">
    <citation type="journal article" date="2011" name="J. Bacteriol.">
        <title>Genome sequence of the mercury-methylating and pleomorphic Desulfovibrio africanus Strain Walvis Bay.</title>
        <authorList>
            <person name="Brown S.D."/>
            <person name="Wall J.D."/>
            <person name="Kucken A.M."/>
            <person name="Gilmour C.C."/>
            <person name="Podar M."/>
            <person name="Brandt C.C."/>
            <person name="Teshima H."/>
            <person name="Detter J.C."/>
            <person name="Han C.S."/>
            <person name="Land M.L."/>
            <person name="Lucas S."/>
            <person name="Han J."/>
            <person name="Pennacchio L."/>
            <person name="Nolan M."/>
            <person name="Pitluck S."/>
            <person name="Woyke T."/>
            <person name="Goodwin L."/>
            <person name="Palumbo A.V."/>
            <person name="Elias D.A."/>
        </authorList>
    </citation>
    <scope>NUCLEOTIDE SEQUENCE [LARGE SCALE GENOMIC DNA]</scope>
    <source>
        <strain evidence="5 6">Walvis Bay</strain>
    </source>
</reference>
<dbReference type="AlphaFoldDB" id="F3YVV1"/>
<protein>
    <submittedName>
        <fullName evidence="5">Methyltransferase type 11</fullName>
    </submittedName>
</protein>
<dbReference type="PANTHER" id="PTHR43464">
    <property type="entry name" value="METHYLTRANSFERASE"/>
    <property type="match status" value="1"/>
</dbReference>
<accession>F3YVV1</accession>
<sequence>MRFDEKQVRRYEAWFQTEPGRIALEREKALLEYLISPWPRRNQRLLEVGCGSGLFLEMFWHTGFDVSGIDPSPPMLAAARQRLGKAADLQVGHAECLPYEDKEFDFVALVTVLEFCDDAQAAIAEAVRVARKGVLIGFLNRRSLYYLTNGKCWPWTDCQGPLRNARWRTWPEVWDAFMAEAGLRPSRARSVLPGPPWSWRDRALCRLLNGILYPPGLGAFAAVRFDLVGEKPLTPIMAWKVEPRAS</sequence>
<dbReference type="EMBL" id="CP003221">
    <property type="protein sequence ID" value="EGJ48909.1"/>
    <property type="molecule type" value="Genomic_DNA"/>
</dbReference>
<feature type="domain" description="Methyltransferase type 11" evidence="4">
    <location>
        <begin position="46"/>
        <end position="134"/>
    </location>
</feature>
<proteinExistence type="predicted"/>
<keyword evidence="6" id="KW-1185">Reference proteome</keyword>
<keyword evidence="2 5" id="KW-0808">Transferase</keyword>
<keyword evidence="1 5" id="KW-0489">Methyltransferase</keyword>
<gene>
    <name evidence="5" type="ORF">Desaf_0556</name>
</gene>